<dbReference type="Proteomes" id="UP000095447">
    <property type="component" value="Unassembled WGS sequence"/>
</dbReference>
<proteinExistence type="predicted"/>
<reference evidence="1 2" key="1">
    <citation type="submission" date="2015-09" db="EMBL/GenBank/DDBJ databases">
        <authorList>
            <consortium name="Pathogen Informatics"/>
        </authorList>
    </citation>
    <scope>NUCLEOTIDE SEQUENCE [LARGE SCALE GENOMIC DNA]</scope>
    <source>
        <strain evidence="1 2">2789STDY5608838</strain>
    </source>
</reference>
<evidence type="ECO:0000313" key="2">
    <source>
        <dbReference type="Proteomes" id="UP000095447"/>
    </source>
</evidence>
<dbReference type="EMBL" id="CYZA01000004">
    <property type="protein sequence ID" value="CUN67265.1"/>
    <property type="molecule type" value="Genomic_DNA"/>
</dbReference>
<sequence>MSGYTKHMYEKDLMETRKQLSKYVGDVIPLLSEEYNFDEILELIKEYYPFEWRILEEKYQYYCKKDNTIKKFHGKNVITLIVQKQY</sequence>
<name>A0A173YWB4_9FIRM</name>
<organism evidence="1 2">
    <name type="scientific">Blautia obeum</name>
    <dbReference type="NCBI Taxonomy" id="40520"/>
    <lineage>
        <taxon>Bacteria</taxon>
        <taxon>Bacillati</taxon>
        <taxon>Bacillota</taxon>
        <taxon>Clostridia</taxon>
        <taxon>Lachnospirales</taxon>
        <taxon>Lachnospiraceae</taxon>
        <taxon>Blautia</taxon>
    </lineage>
</organism>
<evidence type="ECO:0000313" key="1">
    <source>
        <dbReference type="EMBL" id="CUN67265.1"/>
    </source>
</evidence>
<accession>A0A173YWB4</accession>
<protein>
    <submittedName>
        <fullName evidence="1">Uncharacterized protein</fullName>
    </submittedName>
</protein>
<dbReference type="RefSeq" id="WP_055052867.1">
    <property type="nucleotide sequence ID" value="NZ_CYZA01000004.1"/>
</dbReference>
<gene>
    <name evidence="1" type="ORF">ERS852395_00988</name>
</gene>
<dbReference type="AlphaFoldDB" id="A0A173YWB4"/>